<dbReference type="EMBL" id="JAMZEJ010000004">
    <property type="protein sequence ID" value="MCQ8240875.1"/>
    <property type="molecule type" value="Genomic_DNA"/>
</dbReference>
<accession>A0ABT1VXG2</accession>
<keyword evidence="1" id="KW-1133">Transmembrane helix</keyword>
<evidence type="ECO:0000313" key="4">
    <source>
        <dbReference type="Proteomes" id="UP001524547"/>
    </source>
</evidence>
<keyword evidence="4" id="KW-1185">Reference proteome</keyword>
<feature type="transmembrane region" description="Helical" evidence="1">
    <location>
        <begin position="145"/>
        <end position="161"/>
    </location>
</feature>
<gene>
    <name evidence="3" type="ORF">NFI88_08515</name>
</gene>
<feature type="transmembrane region" description="Helical" evidence="1">
    <location>
        <begin position="294"/>
        <end position="312"/>
    </location>
</feature>
<sequence length="442" mass="47945">MARPLLPLLVGLPLAMRHAPTEAEAGEDVLSEILIVSSSTAPATVTSPVSGSERLQVIDVIRGFALFGVIWMNLFVTTRAFMPRAVQAALPTAPLDRIVGFLGEWLVEGKAQCLFGVLFGVGFALFTDRVLRRGGDAGRIYRRRLGFLLLLGLLQLFFLWFGDILHDYAALGFLLPLVRRWSGRALLATGLLLLLGSEFLADQLAGPLVWLDPGLPAPVSVQTSHGAFWNALSDGDYRSMVTTGFQRVLRNYGRVDSVISTWGPIAGQFLIGAWIYRQGWLQKPAAHEAATRRAVSLLLPSGLALSLAAILARQAAHGAVAETLAGLLNTIATPWLAAGYGALLAILCGARPNGWAVRGIAAFGRMALTNYVSQSLFYLLVFDGFGLGLVRRSGATADLAMACGLFAVQVAVSLWWLRHFRFGALEWVWRSATYGRWQPFRA</sequence>
<dbReference type="RefSeq" id="WP_422919602.1">
    <property type="nucleotide sequence ID" value="NZ_JAMZEJ010000004.1"/>
</dbReference>
<name>A0ABT1VXG2_9PROT</name>
<evidence type="ECO:0000256" key="1">
    <source>
        <dbReference type="SAM" id="Phobius"/>
    </source>
</evidence>
<dbReference type="InterPro" id="IPR052529">
    <property type="entry name" value="Bact_Transport_Assoc"/>
</dbReference>
<protein>
    <submittedName>
        <fullName evidence="3">DUF418 domain-containing protein</fullName>
    </submittedName>
</protein>
<feature type="transmembrane region" description="Helical" evidence="1">
    <location>
        <begin position="396"/>
        <end position="417"/>
    </location>
</feature>
<evidence type="ECO:0000313" key="3">
    <source>
        <dbReference type="EMBL" id="MCQ8240875.1"/>
    </source>
</evidence>
<proteinExistence type="predicted"/>
<dbReference type="PANTHER" id="PTHR30590:SF2">
    <property type="entry name" value="INNER MEMBRANE PROTEIN"/>
    <property type="match status" value="1"/>
</dbReference>
<feature type="transmembrane region" description="Helical" evidence="1">
    <location>
        <begin position="102"/>
        <end position="125"/>
    </location>
</feature>
<dbReference type="PANTHER" id="PTHR30590">
    <property type="entry name" value="INNER MEMBRANE PROTEIN"/>
    <property type="match status" value="1"/>
</dbReference>
<evidence type="ECO:0000259" key="2">
    <source>
        <dbReference type="Pfam" id="PF04235"/>
    </source>
</evidence>
<feature type="transmembrane region" description="Helical" evidence="1">
    <location>
        <begin position="371"/>
        <end position="390"/>
    </location>
</feature>
<organism evidence="3 4">
    <name type="scientific">Rhizosaccharibacter radicis</name>
    <dbReference type="NCBI Taxonomy" id="2782605"/>
    <lineage>
        <taxon>Bacteria</taxon>
        <taxon>Pseudomonadati</taxon>
        <taxon>Pseudomonadota</taxon>
        <taxon>Alphaproteobacteria</taxon>
        <taxon>Acetobacterales</taxon>
        <taxon>Acetobacteraceae</taxon>
        <taxon>Rhizosaccharibacter</taxon>
    </lineage>
</organism>
<dbReference type="Pfam" id="PF04235">
    <property type="entry name" value="DUF418"/>
    <property type="match status" value="1"/>
</dbReference>
<keyword evidence="1" id="KW-0472">Membrane</keyword>
<feature type="transmembrane region" description="Helical" evidence="1">
    <location>
        <begin position="332"/>
        <end position="350"/>
    </location>
</feature>
<dbReference type="InterPro" id="IPR007349">
    <property type="entry name" value="DUF418"/>
</dbReference>
<keyword evidence="1" id="KW-0812">Transmembrane</keyword>
<feature type="domain" description="DUF418" evidence="2">
    <location>
        <begin position="276"/>
        <end position="435"/>
    </location>
</feature>
<dbReference type="Proteomes" id="UP001524547">
    <property type="component" value="Unassembled WGS sequence"/>
</dbReference>
<feature type="transmembrane region" description="Helical" evidence="1">
    <location>
        <begin position="63"/>
        <end position="82"/>
    </location>
</feature>
<reference evidence="3 4" key="1">
    <citation type="submission" date="2022-06" db="EMBL/GenBank/DDBJ databases">
        <title>Rhizosaccharibacter gen. nov. sp. nov. KSS12, endophytic bacteria isolated from sugarcane.</title>
        <authorList>
            <person name="Pitiwittayakul N."/>
        </authorList>
    </citation>
    <scope>NUCLEOTIDE SEQUENCE [LARGE SCALE GENOMIC DNA]</scope>
    <source>
        <strain evidence="3 4">KSS12</strain>
    </source>
</reference>
<comment type="caution">
    <text evidence="3">The sequence shown here is derived from an EMBL/GenBank/DDBJ whole genome shotgun (WGS) entry which is preliminary data.</text>
</comment>